<comment type="caution">
    <text evidence="2">The sequence shown here is derived from an EMBL/GenBank/DDBJ whole genome shotgun (WGS) entry which is preliminary data.</text>
</comment>
<dbReference type="PATRIC" id="fig|883158.3.peg.64"/>
<feature type="compositionally biased region" description="Basic and acidic residues" evidence="1">
    <location>
        <begin position="258"/>
        <end position="278"/>
    </location>
</feature>
<gene>
    <name evidence="2" type="ORF">HMPREF9140_00059</name>
</gene>
<dbReference type="HOGENOM" id="CLU_063447_1_0_10"/>
<evidence type="ECO:0000313" key="2">
    <source>
        <dbReference type="EMBL" id="EHO75016.1"/>
    </source>
</evidence>
<dbReference type="Pfam" id="PF19775">
    <property type="entry name" value="DUF6261"/>
    <property type="match status" value="1"/>
</dbReference>
<organism evidence="2 3">
    <name type="scientific">Prevotella micans F0438</name>
    <dbReference type="NCBI Taxonomy" id="883158"/>
    <lineage>
        <taxon>Bacteria</taxon>
        <taxon>Pseudomonadati</taxon>
        <taxon>Bacteroidota</taxon>
        <taxon>Bacteroidia</taxon>
        <taxon>Bacteroidales</taxon>
        <taxon>Prevotellaceae</taxon>
        <taxon>Prevotella</taxon>
    </lineage>
</organism>
<dbReference type="RefSeq" id="WP_006950909.1">
    <property type="nucleotide sequence ID" value="NZ_JH594521.1"/>
</dbReference>
<feature type="compositionally biased region" description="Polar residues" evidence="1">
    <location>
        <begin position="246"/>
        <end position="257"/>
    </location>
</feature>
<dbReference type="Proteomes" id="UP000016023">
    <property type="component" value="Unassembled WGS sequence"/>
</dbReference>
<proteinExistence type="predicted"/>
<evidence type="ECO:0000313" key="3">
    <source>
        <dbReference type="Proteomes" id="UP000016023"/>
    </source>
</evidence>
<accession>H1PZH1</accession>
<evidence type="ECO:0000256" key="1">
    <source>
        <dbReference type="SAM" id="MobiDB-lite"/>
    </source>
</evidence>
<feature type="region of interest" description="Disordered" evidence="1">
    <location>
        <begin position="238"/>
        <end position="346"/>
    </location>
</feature>
<protein>
    <submittedName>
        <fullName evidence="2">Uncharacterized protein</fullName>
    </submittedName>
</protein>
<dbReference type="AlphaFoldDB" id="H1PZH1"/>
<keyword evidence="3" id="KW-1185">Reference proteome</keyword>
<dbReference type="InterPro" id="IPR046228">
    <property type="entry name" value="DUF6261"/>
</dbReference>
<reference evidence="2 3" key="1">
    <citation type="submission" date="2011-12" db="EMBL/GenBank/DDBJ databases">
        <title>The Genome Sequence of Prevotella micans F0438.</title>
        <authorList>
            <consortium name="The Broad Institute Genome Sequencing Platform"/>
            <person name="Earl A."/>
            <person name="Ward D."/>
            <person name="Feldgarden M."/>
            <person name="Gevers D."/>
            <person name="Izard J."/>
            <person name="Baranova O.V."/>
            <person name="Blanton J.M."/>
            <person name="Wade W.G."/>
            <person name="Dewhirst F.E."/>
            <person name="Young S.K."/>
            <person name="Zeng Q."/>
            <person name="Gargeya S."/>
            <person name="Fitzgerald M."/>
            <person name="Haas B."/>
            <person name="Abouelleil A."/>
            <person name="Alvarado L."/>
            <person name="Arachchi H.M."/>
            <person name="Berlin A."/>
            <person name="Chapman S.B."/>
            <person name="Gearin G."/>
            <person name="Goldberg J."/>
            <person name="Griggs A."/>
            <person name="Gujja S."/>
            <person name="Hansen M."/>
            <person name="Heiman D."/>
            <person name="Howarth C."/>
            <person name="Larimer J."/>
            <person name="Lui A."/>
            <person name="MacDonald P.J.P."/>
            <person name="McCowen C."/>
            <person name="Montmayeur A."/>
            <person name="Murphy C."/>
            <person name="Neiman D."/>
            <person name="Pearson M."/>
            <person name="Priest M."/>
            <person name="Roberts A."/>
            <person name="Saif S."/>
            <person name="Shea T."/>
            <person name="Sisk P."/>
            <person name="Stolte C."/>
            <person name="Sykes S."/>
            <person name="Wortman J."/>
            <person name="Nusbaum C."/>
            <person name="Birren B."/>
        </authorList>
    </citation>
    <scope>NUCLEOTIDE SEQUENCE [LARGE SCALE GENOMIC DNA]</scope>
    <source>
        <strain evidence="2 3">F0438</strain>
    </source>
</reference>
<feature type="compositionally biased region" description="Polar residues" evidence="1">
    <location>
        <begin position="325"/>
        <end position="346"/>
    </location>
</feature>
<feature type="compositionally biased region" description="Basic and acidic residues" evidence="1">
    <location>
        <begin position="293"/>
        <end position="313"/>
    </location>
</feature>
<dbReference type="STRING" id="883158.HMPREF9140_00059"/>
<name>H1PZH1_9BACT</name>
<dbReference type="eggNOG" id="ENOG5031Z76">
    <property type="taxonomic scope" value="Bacteria"/>
</dbReference>
<dbReference type="EMBL" id="AGWK01000001">
    <property type="protein sequence ID" value="EHO75016.1"/>
    <property type="molecule type" value="Genomic_DNA"/>
</dbReference>
<sequence length="346" mass="39362">MKTNELFNEIRGIDLVKIPNGAHQQFFKYVCSYIGSETALLANDRVKMAVDKLEKALAEEERCMRLSKKSMTTNDIKDVDRERDSLFVGFKAAVRSFLRISIPEMKQAATELHQRIKESRINPRAQLERETANITVLIEDCEGRFAPQVAKLGLQAYVEALKSANCKVEELLLSRINARQGRRVGERRLARRASDEAYLKLVKIVNSISVLGIVPDLDRFLNRMNYLIKRYKEQVLTKRKRKKKNVAQTPNDASPNDKNTEGEKVVDNRNPSENKAITEENISAEEEPQSSIEARENDISADKKVESPDEKSLPDSAAPSDEISKNNTLPDKTSDYTQIRNEITEH</sequence>